<dbReference type="Proteomes" id="UP001061361">
    <property type="component" value="Chromosome"/>
</dbReference>
<organism evidence="3 4">
    <name type="scientific">Pseudodesulfovibrio portus</name>
    <dbReference type="NCBI Taxonomy" id="231439"/>
    <lineage>
        <taxon>Bacteria</taxon>
        <taxon>Pseudomonadati</taxon>
        <taxon>Thermodesulfobacteriota</taxon>
        <taxon>Desulfovibrionia</taxon>
        <taxon>Desulfovibrionales</taxon>
        <taxon>Desulfovibrionaceae</taxon>
    </lineage>
</organism>
<keyword evidence="1" id="KW-0732">Signal</keyword>
<feature type="chain" id="PRO_5046339429" description="FecR protein domain-containing protein" evidence="1">
    <location>
        <begin position="32"/>
        <end position="158"/>
    </location>
</feature>
<evidence type="ECO:0000256" key="1">
    <source>
        <dbReference type="SAM" id="SignalP"/>
    </source>
</evidence>
<accession>A0ABM8ATG2</accession>
<dbReference type="RefSeq" id="WP_264981452.1">
    <property type="nucleotide sequence ID" value="NZ_AP026708.1"/>
</dbReference>
<gene>
    <name evidence="3" type="ORF">JCM14722_20940</name>
</gene>
<dbReference type="Pfam" id="PF04773">
    <property type="entry name" value="FecR"/>
    <property type="match status" value="1"/>
</dbReference>
<dbReference type="PANTHER" id="PTHR38731:SF1">
    <property type="entry name" value="FECR PROTEIN DOMAIN-CONTAINING PROTEIN"/>
    <property type="match status" value="1"/>
</dbReference>
<evidence type="ECO:0000259" key="2">
    <source>
        <dbReference type="Pfam" id="PF04773"/>
    </source>
</evidence>
<dbReference type="EMBL" id="AP026708">
    <property type="protein sequence ID" value="BDQ34552.1"/>
    <property type="molecule type" value="Genomic_DNA"/>
</dbReference>
<evidence type="ECO:0000313" key="4">
    <source>
        <dbReference type="Proteomes" id="UP001061361"/>
    </source>
</evidence>
<feature type="signal peptide" evidence="1">
    <location>
        <begin position="1"/>
        <end position="31"/>
    </location>
</feature>
<dbReference type="PANTHER" id="PTHR38731">
    <property type="entry name" value="LIPL45-RELATED LIPOPROTEIN-RELATED"/>
    <property type="match status" value="1"/>
</dbReference>
<feature type="domain" description="FecR protein" evidence="2">
    <location>
        <begin position="69"/>
        <end position="156"/>
    </location>
</feature>
<sequence length="158" mass="16997">MICAYSDARASSVFLVLFLALVLLMPSAARAEDMADAVGSVKTATGQAYVCRGTDRFSAKVGDHLFQGDTLVTAARSSMGVIFRDDTILSLGSGSEMVIDEFAFDPSKESMKFLVRMGRGTAQFITGQMAKLSPENMHVETPLSTIGIRGTRFLVKVD</sequence>
<name>A0ABM8ATG2_9BACT</name>
<proteinExistence type="predicted"/>
<dbReference type="InterPro" id="IPR006860">
    <property type="entry name" value="FecR"/>
</dbReference>
<reference evidence="3" key="1">
    <citation type="submission" date="2022-08" db="EMBL/GenBank/DDBJ databases">
        <title>Genome Sequence of the sulphate-reducing bacterium, Pseudodesulfovibrio portus JCM14722.</title>
        <authorList>
            <person name="Kondo R."/>
            <person name="Kataoka T."/>
        </authorList>
    </citation>
    <scope>NUCLEOTIDE SEQUENCE</scope>
    <source>
        <strain evidence="3">JCM 14722</strain>
    </source>
</reference>
<protein>
    <recommendedName>
        <fullName evidence="2">FecR protein domain-containing protein</fullName>
    </recommendedName>
</protein>
<keyword evidence="4" id="KW-1185">Reference proteome</keyword>
<evidence type="ECO:0000313" key="3">
    <source>
        <dbReference type="EMBL" id="BDQ34552.1"/>
    </source>
</evidence>